<feature type="domain" description="PH" evidence="10">
    <location>
        <begin position="219"/>
        <end position="318"/>
    </location>
</feature>
<feature type="region of interest" description="Disordered" evidence="9">
    <location>
        <begin position="1071"/>
        <end position="1092"/>
    </location>
</feature>
<dbReference type="InterPro" id="IPR026951">
    <property type="entry name" value="PPIL2_U-box_dom"/>
</dbReference>
<organism evidence="13">
    <name type="scientific">Culicoides sonorensis</name>
    <name type="common">Biting midge</name>
    <dbReference type="NCBI Taxonomy" id="179676"/>
    <lineage>
        <taxon>Eukaryota</taxon>
        <taxon>Metazoa</taxon>
        <taxon>Ecdysozoa</taxon>
        <taxon>Arthropoda</taxon>
        <taxon>Hexapoda</taxon>
        <taxon>Insecta</taxon>
        <taxon>Pterygota</taxon>
        <taxon>Neoptera</taxon>
        <taxon>Endopterygota</taxon>
        <taxon>Diptera</taxon>
        <taxon>Nematocera</taxon>
        <taxon>Chironomoidea</taxon>
        <taxon>Ceratopogonidae</taxon>
        <taxon>Ceratopogoninae</taxon>
        <taxon>Culicoides</taxon>
        <taxon>Monoculicoides</taxon>
    </lineage>
</organism>
<dbReference type="CDD" id="cd16663">
    <property type="entry name" value="RING-Ubox_PPIL2"/>
    <property type="match status" value="1"/>
</dbReference>
<dbReference type="GO" id="GO:0003755">
    <property type="term" value="F:peptidyl-prolyl cis-trans isomerase activity"/>
    <property type="evidence" value="ECO:0007669"/>
    <property type="project" value="InterPro"/>
</dbReference>
<dbReference type="InterPro" id="IPR002130">
    <property type="entry name" value="Cyclophilin-type_PPIase_dom"/>
</dbReference>
<feature type="coiled-coil region" evidence="8">
    <location>
        <begin position="345"/>
        <end position="512"/>
    </location>
</feature>
<evidence type="ECO:0000256" key="3">
    <source>
        <dbReference type="ARBA" id="ARBA00007930"/>
    </source>
</evidence>
<protein>
    <recommendedName>
        <fullName evidence="4">RING-type E3 ubiquitin transferase</fullName>
        <ecNumber evidence="4">2.3.2.27</ecNumber>
    </recommendedName>
</protein>
<dbReference type="GO" id="GO:0071013">
    <property type="term" value="C:catalytic step 2 spliceosome"/>
    <property type="evidence" value="ECO:0007669"/>
    <property type="project" value="TreeGrafter"/>
</dbReference>
<dbReference type="SUPFAM" id="SSF57850">
    <property type="entry name" value="RING/U-box"/>
    <property type="match status" value="1"/>
</dbReference>
<evidence type="ECO:0000256" key="4">
    <source>
        <dbReference type="ARBA" id="ARBA00012483"/>
    </source>
</evidence>
<dbReference type="EMBL" id="UFQT01000640">
    <property type="protein sequence ID" value="SSX26007.1"/>
    <property type="molecule type" value="Genomic_DNA"/>
</dbReference>
<dbReference type="SUPFAM" id="SSF50729">
    <property type="entry name" value="PH domain-like"/>
    <property type="match status" value="1"/>
</dbReference>
<dbReference type="Gene3D" id="2.40.100.10">
    <property type="entry name" value="Cyclophilin-like"/>
    <property type="match status" value="1"/>
</dbReference>
<dbReference type="PANTHER" id="PTHR45625:SF1">
    <property type="entry name" value="RING-TYPE E3 UBIQUITIN-PROTEIN LIGASE PPIL2"/>
    <property type="match status" value="1"/>
</dbReference>
<comment type="catalytic activity">
    <reaction evidence="1">
        <text>S-ubiquitinyl-[E2 ubiquitin-conjugating enzyme]-L-cysteine + [acceptor protein]-L-lysine = [E2 ubiquitin-conjugating enzyme]-L-cysteine + N(6)-ubiquitinyl-[acceptor protein]-L-lysine.</text>
        <dbReference type="EC" id="2.3.2.27"/>
    </reaction>
</comment>
<gene>
    <name evidence="13" type="primary">CSON013022</name>
</gene>
<dbReference type="AlphaFoldDB" id="A0A336MC90"/>
<dbReference type="PANTHER" id="PTHR45625">
    <property type="entry name" value="PEPTIDYL-PROLYL CIS-TRANS ISOMERASE-RELATED"/>
    <property type="match status" value="1"/>
</dbReference>
<dbReference type="EC" id="2.3.2.27" evidence="4"/>
<keyword evidence="8" id="KW-0175">Coiled coil</keyword>
<dbReference type="Pfam" id="PF25530">
    <property type="entry name" value="EF-hand_SWAP70_N"/>
    <property type="match status" value="1"/>
</dbReference>
<dbReference type="SUPFAM" id="SSF50891">
    <property type="entry name" value="Cyclophilin-like"/>
    <property type="match status" value="1"/>
</dbReference>
<dbReference type="CDD" id="cd13273">
    <property type="entry name" value="PH_SWAP-70"/>
    <property type="match status" value="1"/>
</dbReference>
<comment type="subcellular location">
    <subcellularLocation>
        <location evidence="2">Nucleus</location>
    </subcellularLocation>
</comment>
<dbReference type="InterPro" id="IPR011993">
    <property type="entry name" value="PH-like_dom_sf"/>
</dbReference>
<dbReference type="GO" id="GO:0006457">
    <property type="term" value="P:protein folding"/>
    <property type="evidence" value="ECO:0007669"/>
    <property type="project" value="InterPro"/>
</dbReference>
<dbReference type="Pfam" id="PF00169">
    <property type="entry name" value="PH"/>
    <property type="match status" value="1"/>
</dbReference>
<dbReference type="InterPro" id="IPR020892">
    <property type="entry name" value="Cyclophilin-type_PPIase_CS"/>
</dbReference>
<dbReference type="PROSITE" id="PS00170">
    <property type="entry name" value="CSA_PPIASE_1"/>
    <property type="match status" value="1"/>
</dbReference>
<dbReference type="InterPro" id="IPR057836">
    <property type="entry name" value="EF-hand_SWAP70_N"/>
</dbReference>
<dbReference type="FunFam" id="2.40.100.10:FF:000018">
    <property type="entry name" value="Peptidyl-prolyl cis-trans isomerase-like 2"/>
    <property type="match status" value="1"/>
</dbReference>
<dbReference type="PROSITE" id="PS50003">
    <property type="entry name" value="PH_DOMAIN"/>
    <property type="match status" value="1"/>
</dbReference>
<dbReference type="SMART" id="SM00504">
    <property type="entry name" value="Ubox"/>
    <property type="match status" value="1"/>
</dbReference>
<evidence type="ECO:0000313" key="13">
    <source>
        <dbReference type="EMBL" id="SSX26007.1"/>
    </source>
</evidence>
<evidence type="ECO:0000256" key="8">
    <source>
        <dbReference type="SAM" id="Coils"/>
    </source>
</evidence>
<dbReference type="PROSITE" id="PS51698">
    <property type="entry name" value="U_BOX"/>
    <property type="match status" value="1"/>
</dbReference>
<dbReference type="VEuPathDB" id="VectorBase:CSON013022"/>
<accession>A0A336MC90</accession>
<dbReference type="InterPro" id="IPR013083">
    <property type="entry name" value="Znf_RING/FYVE/PHD"/>
</dbReference>
<evidence type="ECO:0000256" key="1">
    <source>
        <dbReference type="ARBA" id="ARBA00000900"/>
    </source>
</evidence>
<keyword evidence="6" id="KW-0833">Ubl conjugation pathway</keyword>
<comment type="similarity">
    <text evidence="3">Belongs to the cyclophilin-type PPIase family. PPIL2 subfamily.</text>
</comment>
<evidence type="ECO:0000259" key="10">
    <source>
        <dbReference type="PROSITE" id="PS50003"/>
    </source>
</evidence>
<dbReference type="InterPro" id="IPR029000">
    <property type="entry name" value="Cyclophilin-like_dom_sf"/>
</dbReference>
<dbReference type="InterPro" id="IPR044666">
    <property type="entry name" value="Cyclophilin_A-like"/>
</dbReference>
<dbReference type="CDD" id="cd01923">
    <property type="entry name" value="cyclophilin_RING"/>
    <property type="match status" value="1"/>
</dbReference>
<dbReference type="Pfam" id="PF00160">
    <property type="entry name" value="Pro_isomerase"/>
    <property type="match status" value="1"/>
</dbReference>
<evidence type="ECO:0000259" key="12">
    <source>
        <dbReference type="PROSITE" id="PS51698"/>
    </source>
</evidence>
<dbReference type="GO" id="GO:0000209">
    <property type="term" value="P:protein polyubiquitination"/>
    <property type="evidence" value="ECO:0007669"/>
    <property type="project" value="TreeGrafter"/>
</dbReference>
<feature type="domain" description="U-box" evidence="12">
    <location>
        <begin position="612"/>
        <end position="685"/>
    </location>
</feature>
<dbReference type="InterPro" id="IPR003613">
    <property type="entry name" value="Ubox_domain"/>
</dbReference>
<dbReference type="SMART" id="SM00233">
    <property type="entry name" value="PH"/>
    <property type="match status" value="1"/>
</dbReference>
<evidence type="ECO:0000256" key="2">
    <source>
        <dbReference type="ARBA" id="ARBA00004123"/>
    </source>
</evidence>
<evidence type="ECO:0000259" key="11">
    <source>
        <dbReference type="PROSITE" id="PS50072"/>
    </source>
</evidence>
<sequence>MAFLLKNVSNSILHAFNALQQEKPGVVNKSKLKVLTANIAVILDLYGVERGLDQYRSTSTLSFDQFKYYLMKEVFLSVPDDMTLSQQRNYETRIEEVCWLVCRKDYCTESGLKVYTADMIFKLFRIFCMLADQNEATDSSHYCAIAGAEALLLIQQLLSSLGLDYETDNKFDYLNDSSSMLTFSDFLHLIDFVECSNIKDCHEPIKEAVEDMYQTYIMDVIKKGYLLKRGYLLPTLREYWFVLQPCELSYYKHSNEKELCGTIHLDSKSSVRPCISNNGKHEKVQKFVVSFRERLFELAAMDHRSRMQWISALQLAITYSTGKDGFQRDIASRRKIQRDIENKRKNEEERLKSSHIKQVEETKEQLERERHARLAAETQARQLEALAIEDSRRVAELEDMKITLEKLLEEESQAKRDEEIVRALQARVLAEEWEKREELEHLQEEQKSILEQERQKRIEFEVLQKEKEQQLKDAERKLKQLEEERKRLDEELRFARQKIQHSEDTKELMEARLLAISPREGDRVRRVQSFMSSTRERPVTIESRVPTLKRSMSLSLEFNLIFQSDTLNDGKGSSMGKKQHQQDKLYITSTEWRTLYGGKKVESSENEHIKFKRLPFDHCTITMVPFDHPYCDESGNCFDLQAIHDFLKQFKINPISGKPFDAKSLIKLNFFKSNEGEYHCPALFKPFTKNSHIVANRVTGNVFSYEAIEQLNIKTKNWKDLVNDTPFTRRDLITIQDPNNLEKFNITTFHHIKMKLKVETEEETLERLAGAQGRLKKMSNETRDILDQLNKDYKAPEEKVTEKKTADKFNAAHYSTGQVAASFTSTAIMPVYEHEAAIIDEDLVRYERVKKKGYVRLVTNLGPLNFELHCDLVPKTCENFIKHCTRGYYNGTKFHRSIRNFMIQGGDPSGTGLGGESIWGEKFDDEFKPNLSHTGRGILSMANSGPNTNGSQFFITFRSCKHLDGKHTIFGKLVGGMEVLTEMERIEVDNKDRPIFDIFIEKTQVFVDPFQEANDQLAKERADELSKIQNEITAKQKAKQKEQQLTAFRSGVGKYLNKDAIKAATHTADKIDTPPAKKKKTNLGQFGNFKGW</sequence>
<keyword evidence="7" id="KW-0539">Nucleus</keyword>
<proteinExistence type="inferred from homology"/>
<reference evidence="13" key="1">
    <citation type="submission" date="2018-07" db="EMBL/GenBank/DDBJ databases">
        <authorList>
            <person name="Quirk P.G."/>
            <person name="Krulwich T.A."/>
        </authorList>
    </citation>
    <scope>NUCLEOTIDE SEQUENCE</scope>
</reference>
<evidence type="ECO:0000256" key="6">
    <source>
        <dbReference type="ARBA" id="ARBA00022786"/>
    </source>
</evidence>
<dbReference type="PROSITE" id="PS50072">
    <property type="entry name" value="CSA_PPIASE_2"/>
    <property type="match status" value="1"/>
</dbReference>
<dbReference type="Gene3D" id="3.30.40.10">
    <property type="entry name" value="Zinc/RING finger domain, C3HC4 (zinc finger)"/>
    <property type="match status" value="1"/>
</dbReference>
<evidence type="ECO:0000256" key="5">
    <source>
        <dbReference type="ARBA" id="ARBA00022679"/>
    </source>
</evidence>
<dbReference type="InterPro" id="IPR001849">
    <property type="entry name" value="PH_domain"/>
</dbReference>
<keyword evidence="5" id="KW-0808">Transferase</keyword>
<dbReference type="GO" id="GO:0061630">
    <property type="term" value="F:ubiquitin protein ligase activity"/>
    <property type="evidence" value="ECO:0007669"/>
    <property type="project" value="UniProtKB-EC"/>
</dbReference>
<feature type="domain" description="PPIase cyclophilin-type" evidence="11">
    <location>
        <begin position="859"/>
        <end position="1005"/>
    </location>
</feature>
<evidence type="ECO:0000256" key="9">
    <source>
        <dbReference type="SAM" id="MobiDB-lite"/>
    </source>
</evidence>
<dbReference type="InterPro" id="IPR057837">
    <property type="entry name" value="PH_SWAP70"/>
</dbReference>
<dbReference type="Gene3D" id="2.30.29.30">
    <property type="entry name" value="Pleckstrin-homology domain (PH domain)/Phosphotyrosine-binding domain (PTB)"/>
    <property type="match status" value="1"/>
</dbReference>
<evidence type="ECO:0000256" key="7">
    <source>
        <dbReference type="ARBA" id="ARBA00023242"/>
    </source>
</evidence>
<name>A0A336MC90_CULSO</name>
<dbReference type="PRINTS" id="PR00153">
    <property type="entry name" value="CSAPPISMRASE"/>
</dbReference>